<keyword evidence="7" id="KW-1185">Reference proteome</keyword>
<gene>
    <name evidence="6 8 9" type="ORF">SRAE_1000308600</name>
</gene>
<evidence type="ECO:0000313" key="8">
    <source>
        <dbReference type="WBParaSite" id="SRAE_1000308600.1"/>
    </source>
</evidence>
<dbReference type="AlphaFoldDB" id="A0A090L9M5"/>
<dbReference type="RefSeq" id="XP_024504034.1">
    <property type="nucleotide sequence ID" value="XM_024650236.1"/>
</dbReference>
<evidence type="ECO:0000259" key="4">
    <source>
        <dbReference type="Pfam" id="PF01273"/>
    </source>
</evidence>
<dbReference type="EMBL" id="LN609528">
    <property type="protein sequence ID" value="CEF64833.1"/>
    <property type="molecule type" value="Genomic_DNA"/>
</dbReference>
<evidence type="ECO:0000313" key="6">
    <source>
        <dbReference type="EMBL" id="CEF64833.1"/>
    </source>
</evidence>
<feature type="chain" id="PRO_5015030599" evidence="3">
    <location>
        <begin position="22"/>
        <end position="492"/>
    </location>
</feature>
<dbReference type="SUPFAM" id="SSF55394">
    <property type="entry name" value="Bactericidal permeability-increasing protein, BPI"/>
    <property type="match status" value="2"/>
</dbReference>
<dbReference type="InterPro" id="IPR001124">
    <property type="entry name" value="Lipid-bd_serum_glycop_C"/>
</dbReference>
<dbReference type="Gene3D" id="3.15.20.10">
    <property type="entry name" value="Bactericidal permeability-increasing protein, domain 2"/>
    <property type="match status" value="1"/>
</dbReference>
<reference evidence="8" key="2">
    <citation type="submission" date="2020-12" db="UniProtKB">
        <authorList>
            <consortium name="WormBaseParasite"/>
        </authorList>
    </citation>
    <scope>IDENTIFICATION</scope>
</reference>
<evidence type="ECO:0000259" key="5">
    <source>
        <dbReference type="Pfam" id="PF02886"/>
    </source>
</evidence>
<protein>
    <submittedName>
        <fullName evidence="6">Lipid-binding serum glycoprotein, C-terminal domain and Lipid-binding serum glycoprotein, N-terminal domain and Bactericidal permeability-increasing protein, alpha/beta domain-containing protein</fullName>
    </submittedName>
</protein>
<feature type="domain" description="Lipid-binding serum glycoprotein N-terminal" evidence="4">
    <location>
        <begin position="38"/>
        <end position="195"/>
    </location>
</feature>
<dbReference type="GeneID" id="36377198"/>
<keyword evidence="2" id="KW-1015">Disulfide bond</keyword>
<evidence type="ECO:0000313" key="7">
    <source>
        <dbReference type="Proteomes" id="UP000035682"/>
    </source>
</evidence>
<dbReference type="GO" id="GO:0005615">
    <property type="term" value="C:extracellular space"/>
    <property type="evidence" value="ECO:0007669"/>
    <property type="project" value="TreeGrafter"/>
</dbReference>
<evidence type="ECO:0000256" key="1">
    <source>
        <dbReference type="ARBA" id="ARBA00007292"/>
    </source>
</evidence>
<feature type="domain" description="Lipid-binding serum glycoprotein C-terminal" evidence="5">
    <location>
        <begin position="328"/>
        <end position="487"/>
    </location>
</feature>
<dbReference type="OrthoDB" id="10255543at2759"/>
<dbReference type="WBParaSite" id="SRAE_1000308600.1">
    <property type="protein sequence ID" value="SRAE_1000308600.1"/>
    <property type="gene ID" value="WBGene00259703"/>
</dbReference>
<sequence>MIIKISFLLLLLLISSSQIWSESIGQIQVSKKGIEFFSKIGIEKLTNVLEKEQIPPYSGTGPKRLSYQFTDMDITTFKISEVPKQINLFGPKRITVTFVNLNIRLNVKYSLKYKDRLTKTDSGTFQINIINGSVGLGMDITNGEPFEFQPSLCNVKINTTEPIELSGKIDSWIYNEFNNSIKNYIKPNLITTLCDNYENLFTNYSKEIIDKVIEPIEVDANNSGSLSGFFINYLFPSNPFVDNKFGIKIPIHPNLKFTKAIEHKFDNYTVNNVASDKHVCIDLDFVNFAQYLSDAIGKSSTIQSLGYDLVKIKLHNKVQQFFSCGCNDKSYCISDIIPDLDRQCTNYTPIALEFDPFKLTNINIKNDIIHANSSQIVSFKIEKDNKSIELFKLELYPEYILNRDDIEINDNKISGKVDIDMCKFKLLSSPKLDISDKAIKKIIEVGLKDYIKKFVNTYLLKGIPLPKIKDYNIGNYAIEFSKDYMPICYDLI</sequence>
<accession>A0A090L9M5</accession>
<dbReference type="STRING" id="34506.A0A090L9M5"/>
<feature type="signal peptide" evidence="3">
    <location>
        <begin position="1"/>
        <end position="21"/>
    </location>
</feature>
<evidence type="ECO:0000256" key="2">
    <source>
        <dbReference type="ARBA" id="ARBA00023157"/>
    </source>
</evidence>
<dbReference type="InterPro" id="IPR032942">
    <property type="entry name" value="BPI/LBP/Plunc"/>
</dbReference>
<evidence type="ECO:0000313" key="9">
    <source>
        <dbReference type="WormBase" id="SRAE_1000308600"/>
    </source>
</evidence>
<dbReference type="GO" id="GO:0008289">
    <property type="term" value="F:lipid binding"/>
    <property type="evidence" value="ECO:0007669"/>
    <property type="project" value="InterPro"/>
</dbReference>
<reference evidence="6 7" key="1">
    <citation type="submission" date="2014-09" db="EMBL/GenBank/DDBJ databases">
        <authorList>
            <person name="Martin A.A."/>
        </authorList>
    </citation>
    <scope>NUCLEOTIDE SEQUENCE</scope>
    <source>
        <strain evidence="7">ED321</strain>
        <strain evidence="6">ED321 Heterogonic</strain>
    </source>
</reference>
<comment type="similarity">
    <text evidence="1">Belongs to the BPI/LBP/Plunc superfamily. BPI/LBP family.</text>
</comment>
<evidence type="ECO:0000256" key="3">
    <source>
        <dbReference type="SAM" id="SignalP"/>
    </source>
</evidence>
<dbReference type="PANTHER" id="PTHR10504:SF131">
    <property type="entry name" value="BPI2 DOMAIN-CONTAINING PROTEIN"/>
    <property type="match status" value="1"/>
</dbReference>
<name>A0A090L9M5_STRRB</name>
<keyword evidence="3" id="KW-0732">Signal</keyword>
<proteinExistence type="inferred from homology"/>
<dbReference type="CTD" id="36377198"/>
<dbReference type="WormBase" id="SRAE_1000308600">
    <property type="protein sequence ID" value="SRP06860"/>
    <property type="gene ID" value="WBGene00259703"/>
</dbReference>
<dbReference type="PANTHER" id="PTHR10504">
    <property type="entry name" value="BACTERICIDAL PERMEABILITY-INCREASING BPI PROTEIN-RELATED"/>
    <property type="match status" value="1"/>
</dbReference>
<dbReference type="Pfam" id="PF01273">
    <property type="entry name" value="LBP_BPI_CETP"/>
    <property type="match status" value="1"/>
</dbReference>
<dbReference type="Pfam" id="PF02886">
    <property type="entry name" value="LBP_BPI_CETP_C"/>
    <property type="match status" value="1"/>
</dbReference>
<organism evidence="6">
    <name type="scientific">Strongyloides ratti</name>
    <name type="common">Parasitic roundworm</name>
    <dbReference type="NCBI Taxonomy" id="34506"/>
    <lineage>
        <taxon>Eukaryota</taxon>
        <taxon>Metazoa</taxon>
        <taxon>Ecdysozoa</taxon>
        <taxon>Nematoda</taxon>
        <taxon>Chromadorea</taxon>
        <taxon>Rhabditida</taxon>
        <taxon>Tylenchina</taxon>
        <taxon>Panagrolaimomorpha</taxon>
        <taxon>Strongyloidoidea</taxon>
        <taxon>Strongyloididae</taxon>
        <taxon>Strongyloides</taxon>
    </lineage>
</organism>
<dbReference type="Gene3D" id="3.15.10.10">
    <property type="entry name" value="Bactericidal permeability-increasing protein, domain 1"/>
    <property type="match status" value="1"/>
</dbReference>
<dbReference type="Proteomes" id="UP000035682">
    <property type="component" value="Unplaced"/>
</dbReference>
<dbReference type="InterPro" id="IPR017943">
    <property type="entry name" value="Bactericidal_perm-incr_a/b_dom"/>
</dbReference>
<dbReference type="InterPro" id="IPR017942">
    <property type="entry name" value="Lipid-bd_serum_glycop_N"/>
</dbReference>